<dbReference type="PANTHER" id="PTHR21015">
    <property type="entry name" value="UDP-N-ACETYLGLUCOSAMINE--N-ACETYLMURAMYL-(PENTAPEPTIDE) PYROPHOSPHORYL-UNDECAPRENOL N-ACETYLGLUCOSAMINE TRANSFERASE 1"/>
    <property type="match status" value="1"/>
</dbReference>
<sequence length="364" mass="40449">MKSGFMKSGLMKNESMKTGPIRILYGVQATGNGHITRARVMQQALAQRNIEVDYVFSGRAKDKLFDMAQFGDYQVLRGLTFATEAGKINYAKTAIEASLLTLWRDIKQLSLQHYDLVITDFEPVTAWAARRAGVPCIGLGHQYAFQYAVPRAEDNWVASMVMRWFAPASIALGAHWHHFNAPILPPLIHVAAPERPVQPEQVLVYLPFEDPNTVLQLLAPIKDYQFHFFSDGLKAGQYGQIQVHPFGRESFQLQLQSAASVLCNAGFELASEALHLGKRILVKPVFGQMEQASNALALSQLGYGQACRQLSTERIAQWLAIAPVVQVVYPDVAAAVADWLLAGNWQQPGLLCDELWQQVVASTR</sequence>
<protein>
    <recommendedName>
        <fullName evidence="3">Glycosyltransferase</fullName>
    </recommendedName>
</protein>
<accession>I8U898</accession>
<dbReference type="PATRIC" id="fig|1195246.3.peg.1092"/>
<dbReference type="Pfam" id="PF13528">
    <property type="entry name" value="Glyco_trans_1_3"/>
    <property type="match status" value="1"/>
</dbReference>
<dbReference type="Proteomes" id="UP000035062">
    <property type="component" value="Unassembled WGS sequence"/>
</dbReference>
<dbReference type="Gene3D" id="3.40.50.2000">
    <property type="entry name" value="Glycogen Phosphorylase B"/>
    <property type="match status" value="1"/>
</dbReference>
<comment type="caution">
    <text evidence="1">The sequence shown here is derived from an EMBL/GenBank/DDBJ whole genome shotgun (WGS) entry which is preliminary data.</text>
</comment>
<organism evidence="1 2">
    <name type="scientific">Alishewanella agri BL06</name>
    <dbReference type="NCBI Taxonomy" id="1195246"/>
    <lineage>
        <taxon>Bacteria</taxon>
        <taxon>Pseudomonadati</taxon>
        <taxon>Pseudomonadota</taxon>
        <taxon>Gammaproteobacteria</taxon>
        <taxon>Alteromonadales</taxon>
        <taxon>Alteromonadaceae</taxon>
        <taxon>Alishewanella</taxon>
    </lineage>
</organism>
<dbReference type="InterPro" id="IPR005262">
    <property type="entry name" value="MJ1255-like"/>
</dbReference>
<proteinExistence type="predicted"/>
<reference evidence="1 2" key="1">
    <citation type="journal article" date="2012" name="J. Bacteriol.">
        <title>Genome Sequence of Pectin-Degrading Alishewanella agri, Isolated from Landfill Soil.</title>
        <authorList>
            <person name="Kim J."/>
            <person name="Jung J."/>
            <person name="Sung J.S."/>
            <person name="Chun J."/>
            <person name="Park W."/>
        </authorList>
    </citation>
    <scope>NUCLEOTIDE SEQUENCE [LARGE SCALE GENOMIC DNA]</scope>
    <source>
        <strain evidence="1 2">BL06</strain>
    </source>
</reference>
<dbReference type="EMBL" id="AKKU01000011">
    <property type="protein sequence ID" value="EIW89536.1"/>
    <property type="molecule type" value="Genomic_DNA"/>
</dbReference>
<name>I8U898_9ALTE</name>
<evidence type="ECO:0008006" key="3">
    <source>
        <dbReference type="Google" id="ProtNLM"/>
    </source>
</evidence>
<dbReference type="STRING" id="1195246.AGRI_05522"/>
<dbReference type="AlphaFoldDB" id="I8U898"/>
<dbReference type="SUPFAM" id="SSF53756">
    <property type="entry name" value="UDP-Glycosyltransferase/glycogen phosphorylase"/>
    <property type="match status" value="1"/>
</dbReference>
<dbReference type="GO" id="GO:0016757">
    <property type="term" value="F:glycosyltransferase activity"/>
    <property type="evidence" value="ECO:0007669"/>
    <property type="project" value="TreeGrafter"/>
</dbReference>
<keyword evidence="2" id="KW-1185">Reference proteome</keyword>
<dbReference type="PANTHER" id="PTHR21015:SF22">
    <property type="entry name" value="GLYCOSYLTRANSFERASE"/>
    <property type="match status" value="1"/>
</dbReference>
<evidence type="ECO:0000313" key="2">
    <source>
        <dbReference type="Proteomes" id="UP000035062"/>
    </source>
</evidence>
<evidence type="ECO:0000313" key="1">
    <source>
        <dbReference type="EMBL" id="EIW89536.1"/>
    </source>
</evidence>
<dbReference type="eggNOG" id="COG0707">
    <property type="taxonomic scope" value="Bacteria"/>
</dbReference>
<gene>
    <name evidence="1" type="ORF">AGRI_05522</name>
</gene>
<dbReference type="NCBIfam" id="TIGR00661">
    <property type="entry name" value="MJ1255"/>
    <property type="match status" value="1"/>
</dbReference>